<dbReference type="InterPro" id="IPR036388">
    <property type="entry name" value="WH-like_DNA-bd_sf"/>
</dbReference>
<dbReference type="Gene3D" id="1.10.10.10">
    <property type="entry name" value="Winged helix-like DNA-binding domain superfamily/Winged helix DNA-binding domain"/>
    <property type="match status" value="1"/>
</dbReference>
<protein>
    <recommendedName>
        <fullName evidence="2">DUF7344 domain-containing protein</fullName>
    </recommendedName>
</protein>
<comment type="caution">
    <text evidence="3">The sequence shown here is derived from an EMBL/GenBank/DDBJ whole genome shotgun (WGS) entry which is preliminary data.</text>
</comment>
<dbReference type="EMBL" id="JBHSJG010000019">
    <property type="protein sequence ID" value="MFC4987275.1"/>
    <property type="molecule type" value="Genomic_DNA"/>
</dbReference>
<accession>A0ABD5QC60</accession>
<evidence type="ECO:0000313" key="4">
    <source>
        <dbReference type="Proteomes" id="UP001595925"/>
    </source>
</evidence>
<evidence type="ECO:0000256" key="1">
    <source>
        <dbReference type="SAM" id="MobiDB-lite"/>
    </source>
</evidence>
<reference evidence="3 4" key="1">
    <citation type="journal article" date="2019" name="Int. J. Syst. Evol. Microbiol.">
        <title>The Global Catalogue of Microorganisms (GCM) 10K type strain sequencing project: providing services to taxonomists for standard genome sequencing and annotation.</title>
        <authorList>
            <consortium name="The Broad Institute Genomics Platform"/>
            <consortium name="The Broad Institute Genome Sequencing Center for Infectious Disease"/>
            <person name="Wu L."/>
            <person name="Ma J."/>
        </authorList>
    </citation>
    <scope>NUCLEOTIDE SEQUENCE [LARGE SCALE GENOMIC DNA]</scope>
    <source>
        <strain evidence="3 4">CGMCC 1.15824</strain>
    </source>
</reference>
<dbReference type="Proteomes" id="UP001595925">
    <property type="component" value="Unassembled WGS sequence"/>
</dbReference>
<dbReference type="AlphaFoldDB" id="A0ABD5QC60"/>
<gene>
    <name evidence="3" type="ORF">ACFPFO_05740</name>
</gene>
<keyword evidence="4" id="KW-1185">Reference proteome</keyword>
<evidence type="ECO:0000313" key="3">
    <source>
        <dbReference type="EMBL" id="MFC4987275.1"/>
    </source>
</evidence>
<organism evidence="3 4">
    <name type="scientific">Saliphagus infecundisoli</name>
    <dbReference type="NCBI Taxonomy" id="1849069"/>
    <lineage>
        <taxon>Archaea</taxon>
        <taxon>Methanobacteriati</taxon>
        <taxon>Methanobacteriota</taxon>
        <taxon>Stenosarchaea group</taxon>
        <taxon>Halobacteria</taxon>
        <taxon>Halobacteriales</taxon>
        <taxon>Natrialbaceae</taxon>
        <taxon>Saliphagus</taxon>
    </lineage>
</organism>
<evidence type="ECO:0000259" key="2">
    <source>
        <dbReference type="Pfam" id="PF24035"/>
    </source>
</evidence>
<name>A0ABD5QC60_9EURY</name>
<feature type="region of interest" description="Disordered" evidence="1">
    <location>
        <begin position="108"/>
        <end position="127"/>
    </location>
</feature>
<dbReference type="RefSeq" id="WP_224828596.1">
    <property type="nucleotide sequence ID" value="NZ_JAIVEF010000008.1"/>
</dbReference>
<proteinExistence type="predicted"/>
<sequence length="127" mass="14368">MASWTNDGDRMDAIYTLLGDRRRRYLLYLLAGTDYASVPELAARIAAWEREEPTATVPESARRSVHVSLVHTHLPMLADHAVVDYDLRSGDVVLGEDFEEVESLLEQFRSTEEIPEPRLSSPSVDRP</sequence>
<dbReference type="InterPro" id="IPR055768">
    <property type="entry name" value="DUF7344"/>
</dbReference>
<feature type="domain" description="DUF7344" evidence="2">
    <location>
        <begin position="15"/>
        <end position="92"/>
    </location>
</feature>
<dbReference type="Pfam" id="PF24035">
    <property type="entry name" value="DUF7344"/>
    <property type="match status" value="1"/>
</dbReference>